<protein>
    <submittedName>
        <fullName evidence="3">Uncharacterized protein</fullName>
    </submittedName>
</protein>
<dbReference type="Proteomes" id="UP000663854">
    <property type="component" value="Unassembled WGS sequence"/>
</dbReference>
<proteinExistence type="predicted"/>
<reference evidence="3" key="1">
    <citation type="submission" date="2021-02" db="EMBL/GenBank/DDBJ databases">
        <authorList>
            <person name="Nowell W R."/>
        </authorList>
    </citation>
    <scope>NUCLEOTIDE SEQUENCE</scope>
</reference>
<dbReference type="AlphaFoldDB" id="A0A815YJC2"/>
<feature type="compositionally biased region" description="Low complexity" evidence="1">
    <location>
        <begin position="146"/>
        <end position="173"/>
    </location>
</feature>
<evidence type="ECO:0000256" key="1">
    <source>
        <dbReference type="SAM" id="MobiDB-lite"/>
    </source>
</evidence>
<name>A0A815YJC2_9BILA</name>
<organism evidence="3 4">
    <name type="scientific">Rotaria sordida</name>
    <dbReference type="NCBI Taxonomy" id="392033"/>
    <lineage>
        <taxon>Eukaryota</taxon>
        <taxon>Metazoa</taxon>
        <taxon>Spiralia</taxon>
        <taxon>Gnathifera</taxon>
        <taxon>Rotifera</taxon>
        <taxon>Eurotatoria</taxon>
        <taxon>Bdelloidea</taxon>
        <taxon>Philodinida</taxon>
        <taxon>Philodinidae</taxon>
        <taxon>Rotaria</taxon>
    </lineage>
</organism>
<keyword evidence="4" id="KW-1185">Reference proteome</keyword>
<feature type="region of interest" description="Disordered" evidence="1">
    <location>
        <begin position="51"/>
        <end position="86"/>
    </location>
</feature>
<dbReference type="EMBL" id="CAJNOL010003678">
    <property type="protein sequence ID" value="CAF1570786.1"/>
    <property type="molecule type" value="Genomic_DNA"/>
</dbReference>
<feature type="compositionally biased region" description="Polar residues" evidence="1">
    <location>
        <begin position="10"/>
        <end position="26"/>
    </location>
</feature>
<dbReference type="Proteomes" id="UP000663870">
    <property type="component" value="Unassembled WGS sequence"/>
</dbReference>
<sequence length="605" mass="70320">MVKNYHHLPNCTNTNENTRYHTNSSANIVDNSPEYHYDPQSNMHFNYLNNQQQNRKNRVPPPTTTNLRMLDSPAQSPCRRMREQDDDEFITVVHNKKRKQLNKDFDDQFEDPQQKYNNPNAPIQQQTSIYNNNHNNDPPPLLATQSSSRTITSRTISNSNLNPSQPKQQQQNKITPESARFAQTRFPYQPFIIRFTSGNIKDKQVAHEISKHFKDNYHTDISILNIRRSIMKCQQNEYDYLIYVKDSITFSLLFHQQNWPQRIGGETFIFPSSPSFPAQLSFIIKNVDLRINLDDFAEDLKATYPEIHAVIRLKNKFQNNIRLIKIEILSPMIREQILNSGNILVNSITYDVEEYLSPANVLICSKCMAIGHFKKQCTQINETCKVCGLSCPDLRHHNCSLVNKCVHCNGDHVSNSFKCPIVKNFRAELTKKLLFSNRMSSSYGSTNTNINNTYNYDATAFPVLPRPQQPSPYSITNNSMINKIDELISSVRKVNDTLEKFSKKNDEFELFMNNKIKNDEILSTKIDHLIENDVEFKKNIIQHEIKITRHENIFIKLILPMMDEISKYLSIINIDKKGGTLDADFQVTINRMRVQLENVTQNKNF</sequence>
<comment type="caution">
    <text evidence="3">The sequence shown here is derived from an EMBL/GenBank/DDBJ whole genome shotgun (WGS) entry which is preliminary data.</text>
</comment>
<evidence type="ECO:0000313" key="4">
    <source>
        <dbReference type="Proteomes" id="UP000663870"/>
    </source>
</evidence>
<feature type="region of interest" description="Disordered" evidence="1">
    <location>
        <begin position="108"/>
        <end position="176"/>
    </location>
</feature>
<accession>A0A815YJC2</accession>
<evidence type="ECO:0000313" key="3">
    <source>
        <dbReference type="EMBL" id="CAF1570786.1"/>
    </source>
</evidence>
<evidence type="ECO:0000313" key="2">
    <source>
        <dbReference type="EMBL" id="CAF1296395.1"/>
    </source>
</evidence>
<gene>
    <name evidence="3" type="ORF">JXQ802_LOCUS45182</name>
    <name evidence="2" type="ORF">PYM288_LOCUS29676</name>
</gene>
<feature type="region of interest" description="Disordered" evidence="1">
    <location>
        <begin position="1"/>
        <end position="26"/>
    </location>
</feature>
<dbReference type="EMBL" id="CAJNOH010002493">
    <property type="protein sequence ID" value="CAF1296395.1"/>
    <property type="molecule type" value="Genomic_DNA"/>
</dbReference>
<feature type="compositionally biased region" description="Polar residues" evidence="1">
    <location>
        <begin position="114"/>
        <end position="130"/>
    </location>
</feature>